<accession>A0A844FT75</accession>
<dbReference type="SMART" id="SM00506">
    <property type="entry name" value="A1pp"/>
    <property type="match status" value="1"/>
</dbReference>
<dbReference type="SUPFAM" id="SSF52949">
    <property type="entry name" value="Macro domain-like"/>
    <property type="match status" value="1"/>
</dbReference>
<dbReference type="InterPro" id="IPR002589">
    <property type="entry name" value="Macro_dom"/>
</dbReference>
<dbReference type="AlphaFoldDB" id="A0A844FT75"/>
<organism evidence="2 3">
    <name type="scientific">Sharpea porci</name>
    <dbReference type="NCBI Taxonomy" id="2652286"/>
    <lineage>
        <taxon>Bacteria</taxon>
        <taxon>Bacillati</taxon>
        <taxon>Bacillota</taxon>
        <taxon>Erysipelotrichia</taxon>
        <taxon>Erysipelotrichales</taxon>
        <taxon>Coprobacillaceae</taxon>
        <taxon>Sharpea</taxon>
    </lineage>
</organism>
<dbReference type="NCBIfam" id="NF003163">
    <property type="entry name" value="PRK04143.1"/>
    <property type="match status" value="1"/>
</dbReference>
<gene>
    <name evidence="2" type="ORF">FYJ79_06495</name>
</gene>
<feature type="domain" description="Macro" evidence="1">
    <location>
        <begin position="71"/>
        <end position="269"/>
    </location>
</feature>
<evidence type="ECO:0000313" key="3">
    <source>
        <dbReference type="Proteomes" id="UP000442619"/>
    </source>
</evidence>
<dbReference type="GO" id="GO:0016787">
    <property type="term" value="F:hydrolase activity"/>
    <property type="evidence" value="ECO:0007669"/>
    <property type="project" value="UniProtKB-KW"/>
</dbReference>
<keyword evidence="2" id="KW-0378">Hydrolase</keyword>
<dbReference type="EMBL" id="VUNM01000012">
    <property type="protein sequence ID" value="MST89221.1"/>
    <property type="molecule type" value="Genomic_DNA"/>
</dbReference>
<dbReference type="PROSITE" id="PS51154">
    <property type="entry name" value="MACRO"/>
    <property type="match status" value="1"/>
</dbReference>
<dbReference type="Gene3D" id="3.40.220.10">
    <property type="entry name" value="Leucine Aminopeptidase, subunit E, domain 1"/>
    <property type="match status" value="1"/>
</dbReference>
<dbReference type="PANTHER" id="PTHR11106">
    <property type="entry name" value="GANGLIOSIDE INDUCED DIFFERENTIATION ASSOCIATED PROTEIN 2-RELATED"/>
    <property type="match status" value="1"/>
</dbReference>
<name>A0A844FT75_9FIRM</name>
<evidence type="ECO:0000259" key="1">
    <source>
        <dbReference type="PROSITE" id="PS51154"/>
    </source>
</evidence>
<dbReference type="RefSeq" id="WP_154515698.1">
    <property type="nucleotide sequence ID" value="NZ_VUNM01000012.1"/>
</dbReference>
<dbReference type="Proteomes" id="UP000442619">
    <property type="component" value="Unassembled WGS sequence"/>
</dbReference>
<protein>
    <submittedName>
        <fullName evidence="2">Protein-ADP-ribose hydrolase</fullName>
    </submittedName>
</protein>
<dbReference type="PANTHER" id="PTHR11106:SF27">
    <property type="entry name" value="MACRO DOMAIN-CONTAINING PROTEIN"/>
    <property type="match status" value="1"/>
</dbReference>
<proteinExistence type="predicted"/>
<evidence type="ECO:0000313" key="2">
    <source>
        <dbReference type="EMBL" id="MST89221.1"/>
    </source>
</evidence>
<dbReference type="Pfam" id="PF01661">
    <property type="entry name" value="Macro"/>
    <property type="match status" value="1"/>
</dbReference>
<sequence length="274" mass="31445">MDHDAQRATLLKALLDENPQYRHLEIPTDITEQKQLIRALMNIRMPEPISQNILEIQDAYLQEEQKDDITYIDAFLPTDKDKRLYLWQGDMTTLKVDAIVNPANSAMLGCFRPLHNCVDNIIHSKAGIELRLACHDYMTQQAKKYGEDYEEPTGQAMITKGYNLPAHYVIHTVGPIISGRLTKEDEDLLANCYKSCLTLASNNNLTTIAFPCISTGVFHFPQDIAAKVVVKAVQEWLDVFKDTSLQKVIFNVFKDEDHHYYDQLLNKRIPYKKS</sequence>
<reference evidence="2 3" key="1">
    <citation type="submission" date="2019-08" db="EMBL/GenBank/DDBJ databases">
        <title>In-depth cultivation of the pig gut microbiome towards novel bacterial diversity and tailored functional studies.</title>
        <authorList>
            <person name="Wylensek D."/>
            <person name="Hitch T.C.A."/>
            <person name="Clavel T."/>
        </authorList>
    </citation>
    <scope>NUCLEOTIDE SEQUENCE [LARGE SCALE GENOMIC DNA]</scope>
    <source>
        <strain evidence="2 3">CA-Schmier-601-WT-3</strain>
    </source>
</reference>
<keyword evidence="3" id="KW-1185">Reference proteome</keyword>
<dbReference type="InterPro" id="IPR043472">
    <property type="entry name" value="Macro_dom-like"/>
</dbReference>
<comment type="caution">
    <text evidence="2">The sequence shown here is derived from an EMBL/GenBank/DDBJ whole genome shotgun (WGS) entry which is preliminary data.</text>
</comment>
<dbReference type="CDD" id="cd02908">
    <property type="entry name" value="Macro_OAADPr_deacetylase"/>
    <property type="match status" value="1"/>
</dbReference>